<reference evidence="2 3" key="1">
    <citation type="submission" date="2023-01" db="EMBL/GenBank/DDBJ databases">
        <authorList>
            <person name="Kreplak J."/>
        </authorList>
    </citation>
    <scope>NUCLEOTIDE SEQUENCE [LARGE SCALE GENOMIC DNA]</scope>
</reference>
<keyword evidence="1" id="KW-1133">Transmembrane helix</keyword>
<feature type="transmembrane region" description="Helical" evidence="1">
    <location>
        <begin position="79"/>
        <end position="97"/>
    </location>
</feature>
<evidence type="ECO:0000313" key="3">
    <source>
        <dbReference type="Proteomes" id="UP001157006"/>
    </source>
</evidence>
<evidence type="ECO:0000313" key="2">
    <source>
        <dbReference type="EMBL" id="CAI8611560.1"/>
    </source>
</evidence>
<organism evidence="2 3">
    <name type="scientific">Vicia faba</name>
    <name type="common">Broad bean</name>
    <name type="synonym">Faba vulgaris</name>
    <dbReference type="NCBI Taxonomy" id="3906"/>
    <lineage>
        <taxon>Eukaryota</taxon>
        <taxon>Viridiplantae</taxon>
        <taxon>Streptophyta</taxon>
        <taxon>Embryophyta</taxon>
        <taxon>Tracheophyta</taxon>
        <taxon>Spermatophyta</taxon>
        <taxon>Magnoliopsida</taxon>
        <taxon>eudicotyledons</taxon>
        <taxon>Gunneridae</taxon>
        <taxon>Pentapetalae</taxon>
        <taxon>rosids</taxon>
        <taxon>fabids</taxon>
        <taxon>Fabales</taxon>
        <taxon>Fabaceae</taxon>
        <taxon>Papilionoideae</taxon>
        <taxon>50 kb inversion clade</taxon>
        <taxon>NPAAA clade</taxon>
        <taxon>Hologalegina</taxon>
        <taxon>IRL clade</taxon>
        <taxon>Fabeae</taxon>
        <taxon>Vicia</taxon>
    </lineage>
</organism>
<evidence type="ECO:0000256" key="1">
    <source>
        <dbReference type="SAM" id="Phobius"/>
    </source>
</evidence>
<accession>A0AAV1AM41</accession>
<name>A0AAV1AM41_VICFA</name>
<protein>
    <submittedName>
        <fullName evidence="2">Uncharacterized protein</fullName>
    </submittedName>
</protein>
<dbReference type="AlphaFoldDB" id="A0AAV1AM41"/>
<dbReference type="Proteomes" id="UP001157006">
    <property type="component" value="Chromosome 4"/>
</dbReference>
<gene>
    <name evidence="2" type="ORF">VFH_IV235480</name>
</gene>
<keyword evidence="1" id="KW-0812">Transmembrane</keyword>
<feature type="transmembrane region" description="Helical" evidence="1">
    <location>
        <begin position="47"/>
        <end position="64"/>
    </location>
</feature>
<dbReference type="EMBL" id="OX451739">
    <property type="protein sequence ID" value="CAI8611560.1"/>
    <property type="molecule type" value="Genomic_DNA"/>
</dbReference>
<keyword evidence="3" id="KW-1185">Reference proteome</keyword>
<sequence>MPLHSTITPDFSQALQFKPLVSLMGYYCYKHKYKRNHGTCSDHTSDVVMMLAVALMLLGIPWLFSRSGPVVVVEENKNWSLTPILVLLILLFLSFIGRPRRTNMKSICCRSILDSRIMSHFSNNGFKQYRSYQKVRYGVRNKTRVIRVYNK</sequence>
<keyword evidence="1" id="KW-0472">Membrane</keyword>
<proteinExistence type="predicted"/>